<dbReference type="Proteomes" id="UP000252255">
    <property type="component" value="Unassembled WGS sequence"/>
</dbReference>
<dbReference type="PANTHER" id="PTHR22916">
    <property type="entry name" value="GLYCOSYLTRANSFERASE"/>
    <property type="match status" value="1"/>
</dbReference>
<dbReference type="InterPro" id="IPR029044">
    <property type="entry name" value="Nucleotide-diphossugar_trans"/>
</dbReference>
<dbReference type="Pfam" id="PF00535">
    <property type="entry name" value="Glycos_transf_2"/>
    <property type="match status" value="1"/>
</dbReference>
<protein>
    <recommendedName>
        <fullName evidence="1">Glycosyltransferase 2-like domain-containing protein</fullName>
    </recommendedName>
</protein>
<dbReference type="PANTHER" id="PTHR22916:SF3">
    <property type="entry name" value="UDP-GLCNAC:BETAGAL BETA-1,3-N-ACETYLGLUCOSAMINYLTRANSFERASE-LIKE PROTEIN 1"/>
    <property type="match status" value="1"/>
</dbReference>
<dbReference type="GO" id="GO:0016758">
    <property type="term" value="F:hexosyltransferase activity"/>
    <property type="evidence" value="ECO:0007669"/>
    <property type="project" value="UniProtKB-ARBA"/>
</dbReference>
<reference evidence="2 3" key="1">
    <citation type="submission" date="2014-07" db="EMBL/GenBank/DDBJ databases">
        <title>Draft genome sequence of Thalassospira profundimaris PR54-5.</title>
        <authorList>
            <person name="Lai Q."/>
            <person name="Shao Z."/>
        </authorList>
    </citation>
    <scope>NUCLEOTIDE SEQUENCE [LARGE SCALE GENOMIC DNA]</scope>
    <source>
        <strain evidence="2 3">PR54-5</strain>
    </source>
</reference>
<accession>A0A367WNR9</accession>
<comment type="caution">
    <text evidence="2">The sequence shown here is derived from an EMBL/GenBank/DDBJ whole genome shotgun (WGS) entry which is preliminary data.</text>
</comment>
<organism evidence="2 3">
    <name type="scientific">Thalassospira profundimaris</name>
    <dbReference type="NCBI Taxonomy" id="502049"/>
    <lineage>
        <taxon>Bacteria</taxon>
        <taxon>Pseudomonadati</taxon>
        <taxon>Pseudomonadota</taxon>
        <taxon>Alphaproteobacteria</taxon>
        <taxon>Rhodospirillales</taxon>
        <taxon>Thalassospiraceae</taxon>
        <taxon>Thalassospira</taxon>
    </lineage>
</organism>
<dbReference type="RefSeq" id="WP_114099981.1">
    <property type="nucleotide sequence ID" value="NZ_JPWI01000018.1"/>
</dbReference>
<proteinExistence type="predicted"/>
<evidence type="ECO:0000313" key="3">
    <source>
        <dbReference type="Proteomes" id="UP000252255"/>
    </source>
</evidence>
<evidence type="ECO:0000259" key="1">
    <source>
        <dbReference type="Pfam" id="PF00535"/>
    </source>
</evidence>
<dbReference type="EMBL" id="JPWI01000018">
    <property type="protein sequence ID" value="RCK42092.1"/>
    <property type="molecule type" value="Genomic_DNA"/>
</dbReference>
<feature type="domain" description="Glycosyltransferase 2-like" evidence="1">
    <location>
        <begin position="11"/>
        <end position="124"/>
    </location>
</feature>
<dbReference type="Gene3D" id="3.90.550.10">
    <property type="entry name" value="Spore Coat Polysaccharide Biosynthesis Protein SpsA, Chain A"/>
    <property type="match status" value="1"/>
</dbReference>
<evidence type="ECO:0000313" key="2">
    <source>
        <dbReference type="EMBL" id="RCK42092.1"/>
    </source>
</evidence>
<dbReference type="OrthoDB" id="9816424at2"/>
<sequence length="314" mass="36187">MQYARELPLVTVGMTSYRHAKYIGDAIESVLDQTYQNIELIVSIDYCDDGSVEIAQDYARKYKGKVFVQVHNERLGASGNAQSLLPLVRGDLFCWFASDDLMHRSKIEEQVQAFLDSPDIVACYHDMQLFDDASGKDIAKFNVDYPMHRPLEGAVAKDLVSLGCFIGANAYMVRSDVLRKIEFPHKVPRVSDWLLLIEIALLGDFKFINKPLMAYRIHTENLSRVFDISYEKIAYDWLSNREGIDAEDIRKGLIRLYFCYAFHYFKRKELSLGFASVRQSVSRLQSLSDLGFFFGLLFRIMKQKCRLFLKSLCN</sequence>
<name>A0A367WNR9_9PROT</name>
<dbReference type="AlphaFoldDB" id="A0A367WNR9"/>
<dbReference type="SUPFAM" id="SSF53448">
    <property type="entry name" value="Nucleotide-diphospho-sugar transferases"/>
    <property type="match status" value="1"/>
</dbReference>
<dbReference type="InterPro" id="IPR001173">
    <property type="entry name" value="Glyco_trans_2-like"/>
</dbReference>
<gene>
    <name evidence="2" type="ORF">TH30_21280</name>
</gene>